<organism evidence="7 8">
    <name type="scientific">Amazonocrinis nigriterrae CENA67</name>
    <dbReference type="NCBI Taxonomy" id="2794033"/>
    <lineage>
        <taxon>Bacteria</taxon>
        <taxon>Bacillati</taxon>
        <taxon>Cyanobacteriota</taxon>
        <taxon>Cyanophyceae</taxon>
        <taxon>Nostocales</taxon>
        <taxon>Nostocaceae</taxon>
        <taxon>Amazonocrinis</taxon>
        <taxon>Amazonocrinis nigriterrae</taxon>
    </lineage>
</organism>
<proteinExistence type="predicted"/>
<dbReference type="GO" id="GO:0000155">
    <property type="term" value="F:phosphorelay sensor kinase activity"/>
    <property type="evidence" value="ECO:0007669"/>
    <property type="project" value="InterPro"/>
</dbReference>
<evidence type="ECO:0000256" key="5">
    <source>
        <dbReference type="ARBA" id="ARBA00023012"/>
    </source>
</evidence>
<dbReference type="InterPro" id="IPR004358">
    <property type="entry name" value="Sig_transdc_His_kin-like_C"/>
</dbReference>
<keyword evidence="4 7" id="KW-0808">Transferase</keyword>
<dbReference type="Gene3D" id="3.30.565.10">
    <property type="entry name" value="Histidine kinase-like ATPase, C-terminal domain"/>
    <property type="match status" value="1"/>
</dbReference>
<keyword evidence="5" id="KW-0902">Two-component regulatory system</keyword>
<reference evidence="7 8" key="1">
    <citation type="journal article" date="2021" name="Int. J. Syst. Evol. Microbiol.">
        <title>Amazonocrinis nigriterrae gen. nov., sp. nov., Atlanticothrix silvestris gen. nov., sp. nov. and Dendronalium phyllosphericum gen. nov., sp. nov., nostocacean cyanobacteria from Brazilian environments.</title>
        <authorList>
            <person name="Alvarenga D.O."/>
            <person name="Andreote A.P.D."/>
            <person name="Branco L.H.Z."/>
            <person name="Delbaje E."/>
            <person name="Cruz R.B."/>
            <person name="Varani A.M."/>
            <person name="Fiore M.F."/>
        </authorList>
    </citation>
    <scope>NUCLEOTIDE SEQUENCE [LARGE SCALE GENOMIC DNA]</scope>
    <source>
        <strain evidence="7 8">CENA67</strain>
    </source>
</reference>
<dbReference type="RefSeq" id="WP_198123360.1">
    <property type="nucleotide sequence ID" value="NZ_JAECZC010000004.1"/>
</dbReference>
<comment type="catalytic activity">
    <reaction evidence="1">
        <text>ATP + protein L-histidine = ADP + protein N-phospho-L-histidine.</text>
        <dbReference type="EC" id="2.7.13.3"/>
    </reaction>
</comment>
<keyword evidence="4 7" id="KW-0418">Kinase</keyword>
<dbReference type="SUPFAM" id="SSF47384">
    <property type="entry name" value="Homodimeric domain of signal transducing histidine kinase"/>
    <property type="match status" value="1"/>
</dbReference>
<dbReference type="InterPro" id="IPR036890">
    <property type="entry name" value="HATPase_C_sf"/>
</dbReference>
<keyword evidence="3" id="KW-0597">Phosphoprotein</keyword>
<dbReference type="InterPro" id="IPR003594">
    <property type="entry name" value="HATPase_dom"/>
</dbReference>
<dbReference type="SUPFAM" id="SSF55874">
    <property type="entry name" value="ATPase domain of HSP90 chaperone/DNA topoisomerase II/histidine kinase"/>
    <property type="match status" value="1"/>
</dbReference>
<dbReference type="PANTHER" id="PTHR43547">
    <property type="entry name" value="TWO-COMPONENT HISTIDINE KINASE"/>
    <property type="match status" value="1"/>
</dbReference>
<evidence type="ECO:0000256" key="3">
    <source>
        <dbReference type="ARBA" id="ARBA00022553"/>
    </source>
</evidence>
<evidence type="ECO:0000256" key="1">
    <source>
        <dbReference type="ARBA" id="ARBA00000085"/>
    </source>
</evidence>
<accession>A0A8J7HPK7</accession>
<evidence type="ECO:0000256" key="2">
    <source>
        <dbReference type="ARBA" id="ARBA00012438"/>
    </source>
</evidence>
<evidence type="ECO:0000256" key="4">
    <source>
        <dbReference type="ARBA" id="ARBA00022777"/>
    </source>
</evidence>
<feature type="domain" description="Histidine kinase" evidence="6">
    <location>
        <begin position="151"/>
        <end position="370"/>
    </location>
</feature>
<dbReference type="EC" id="2.7.13.3" evidence="2"/>
<keyword evidence="8" id="KW-1185">Reference proteome</keyword>
<dbReference type="PANTHER" id="PTHR43547:SF2">
    <property type="entry name" value="HYBRID SIGNAL TRANSDUCTION HISTIDINE KINASE C"/>
    <property type="match status" value="1"/>
</dbReference>
<evidence type="ECO:0000259" key="6">
    <source>
        <dbReference type="PROSITE" id="PS50109"/>
    </source>
</evidence>
<protein>
    <recommendedName>
        <fullName evidence="2">histidine kinase</fullName>
        <ecNumber evidence="2">2.7.13.3</ecNumber>
    </recommendedName>
</protein>
<dbReference type="SMART" id="SM00387">
    <property type="entry name" value="HATPase_c"/>
    <property type="match status" value="1"/>
</dbReference>
<dbReference type="InterPro" id="IPR005467">
    <property type="entry name" value="His_kinase_dom"/>
</dbReference>
<evidence type="ECO:0000313" key="7">
    <source>
        <dbReference type="EMBL" id="MBH8561333.1"/>
    </source>
</evidence>
<evidence type="ECO:0000313" key="8">
    <source>
        <dbReference type="Proteomes" id="UP000632766"/>
    </source>
</evidence>
<comment type="caution">
    <text evidence="7">The sequence shown here is derived from an EMBL/GenBank/DDBJ whole genome shotgun (WGS) entry which is preliminary data.</text>
</comment>
<dbReference type="Pfam" id="PF02518">
    <property type="entry name" value="HATPase_c"/>
    <property type="match status" value="1"/>
</dbReference>
<dbReference type="InterPro" id="IPR036097">
    <property type="entry name" value="HisK_dim/P_sf"/>
</dbReference>
<sequence length="371" mass="42003">MNNSIMSELFASLNILVLERVNNGLFRIAGNVPNWFNRFLYQKFTSGIDIVISQEEFPFLGNFLVNAEEFWQINQGIKLSSGLWGELDLTGKEYQFEAYAICMGVKKILLIELLEYEFTNKQYILQKARANELDYQKLIKESQKKDVLIHCIVHDLAGQLSAINCCLALLEFENLTPKGKDFLELARKQSIQQEMLIKNILDVFSAEALSMEAFTVDIENAPNILSSAQEVISLLKPNFVLNNKQLQLAANIDMEADWKVVGEKLRLDRVISNIVENAYRHSPPESTVVIDLQADGVYILLAVDDEGGGVAPEMVNTLFQKFSQGKDKSGRVGLGLYFCRITVERWGGEIGYSPRQTGGSRFWFRLPRPVS</sequence>
<dbReference type="Gene3D" id="1.10.287.130">
    <property type="match status" value="1"/>
</dbReference>
<dbReference type="PRINTS" id="PR00344">
    <property type="entry name" value="BCTRLSENSOR"/>
</dbReference>
<dbReference type="PROSITE" id="PS50109">
    <property type="entry name" value="HIS_KIN"/>
    <property type="match status" value="1"/>
</dbReference>
<gene>
    <name evidence="7" type="ORF">I8748_03930</name>
</gene>
<dbReference type="EMBL" id="JAECZC010000004">
    <property type="protein sequence ID" value="MBH8561333.1"/>
    <property type="molecule type" value="Genomic_DNA"/>
</dbReference>
<name>A0A8J7HPK7_9NOST</name>
<dbReference type="Proteomes" id="UP000632766">
    <property type="component" value="Unassembled WGS sequence"/>
</dbReference>
<dbReference type="AlphaFoldDB" id="A0A8J7HPK7"/>